<dbReference type="eggNOG" id="ENOG5032Z7J">
    <property type="taxonomic scope" value="Bacteria"/>
</dbReference>
<dbReference type="AlphaFoldDB" id="F7ZK29"/>
<dbReference type="InterPro" id="IPR002750">
    <property type="entry name" value="CobE/GbiG_C"/>
</dbReference>
<feature type="domain" description="CobE/GbiG C-terminal" evidence="1">
    <location>
        <begin position="2"/>
        <end position="117"/>
    </location>
</feature>
<protein>
    <recommendedName>
        <fullName evidence="1">CobE/GbiG C-terminal domain-containing protein</fullName>
    </recommendedName>
</protein>
<dbReference type="Gene3D" id="3.30.420.180">
    <property type="entry name" value="CobE/GbiG C-terminal domain"/>
    <property type="match status" value="1"/>
</dbReference>
<dbReference type="KEGG" id="rli:RLO149_c006240"/>
<dbReference type="PANTHER" id="PTHR37477:SF1">
    <property type="entry name" value="COBALT-PRECORRIN-5A HYDROLASE"/>
    <property type="match status" value="1"/>
</dbReference>
<dbReference type="OrthoDB" id="7475241at2"/>
<keyword evidence="3" id="KW-1185">Reference proteome</keyword>
<evidence type="ECO:0000259" key="1">
    <source>
        <dbReference type="Pfam" id="PF01890"/>
    </source>
</evidence>
<dbReference type="Pfam" id="PF01890">
    <property type="entry name" value="CbiG_C"/>
    <property type="match status" value="1"/>
</dbReference>
<dbReference type="HOGENOM" id="CLU_087913_2_0_5"/>
<dbReference type="InterPro" id="IPR052553">
    <property type="entry name" value="CbiG_hydrolase"/>
</dbReference>
<reference evidence="2 3" key="1">
    <citation type="journal article" date="2011" name="BMC Genomics">
        <title>Comparative genome analysis and genome-guided physiological analysis of Roseobacter litoralis.</title>
        <authorList>
            <person name="Kalhoefer D."/>
            <person name="Thole S."/>
            <person name="Voget S."/>
            <person name="Lehmann R."/>
            <person name="Liesegang H."/>
            <person name="Wollher A."/>
            <person name="Daniel R."/>
            <person name="Simon M."/>
            <person name="Brinkhoff T."/>
        </authorList>
    </citation>
    <scope>NUCLEOTIDE SEQUENCE [LARGE SCALE GENOMIC DNA]</scope>
    <source>
        <strain evidence="3">ATCC 49566 / DSM 6996 / JCM 21268 / NBRC 15278 / OCh 149</strain>
    </source>
</reference>
<evidence type="ECO:0000313" key="3">
    <source>
        <dbReference type="Proteomes" id="UP000001353"/>
    </source>
</evidence>
<name>F7ZK29_ROSLO</name>
<dbReference type="SUPFAM" id="SSF159664">
    <property type="entry name" value="CobE/GbiG C-terminal domain-like"/>
    <property type="match status" value="1"/>
</dbReference>
<accession>F7ZK29</accession>
<dbReference type="STRING" id="391595.RLO149_c006240"/>
<gene>
    <name evidence="2" type="primary">cobE</name>
    <name evidence="2" type="ordered locus">RLO149_c006240</name>
</gene>
<dbReference type="PANTHER" id="PTHR37477">
    <property type="entry name" value="COBALT-PRECORRIN-5A HYDROLASE"/>
    <property type="match status" value="1"/>
</dbReference>
<evidence type="ECO:0000313" key="2">
    <source>
        <dbReference type="EMBL" id="AEI92652.1"/>
    </source>
</evidence>
<proteinExistence type="predicted"/>
<sequence>MIVAGFGFQSAATAASLRDALSETGSQTTVDAIATIDDKTCAKGFRTLAADMSLPIIAVSAPALRKQVTQTQSAASQAARGTGSVAEAAALAAAGPGAKLLAPRVKSSDGKATCALAIGEGA</sequence>
<dbReference type="EMBL" id="CP002623">
    <property type="protein sequence ID" value="AEI92652.1"/>
    <property type="molecule type" value="Genomic_DNA"/>
</dbReference>
<dbReference type="RefSeq" id="WP_013960593.1">
    <property type="nucleotide sequence ID" value="NC_015730.1"/>
</dbReference>
<organism evidence="2 3">
    <name type="scientific">Roseobacter litoralis (strain ATCC 49566 / DSM 6996 / JCM 21268 / NBRC 15278 / OCh 149)</name>
    <dbReference type="NCBI Taxonomy" id="391595"/>
    <lineage>
        <taxon>Bacteria</taxon>
        <taxon>Pseudomonadati</taxon>
        <taxon>Pseudomonadota</taxon>
        <taxon>Alphaproteobacteria</taxon>
        <taxon>Rhodobacterales</taxon>
        <taxon>Roseobacteraceae</taxon>
        <taxon>Roseobacter</taxon>
    </lineage>
</organism>
<dbReference type="InterPro" id="IPR036518">
    <property type="entry name" value="CobE/GbiG_C_sf"/>
</dbReference>
<dbReference type="Proteomes" id="UP000001353">
    <property type="component" value="Chromosome"/>
</dbReference>
<dbReference type="GO" id="GO:0009236">
    <property type="term" value="P:cobalamin biosynthetic process"/>
    <property type="evidence" value="ECO:0007669"/>
    <property type="project" value="InterPro"/>
</dbReference>